<protein>
    <submittedName>
        <fullName evidence="1">Uncharacterized protein</fullName>
    </submittedName>
</protein>
<dbReference type="EMBL" id="AP019400">
    <property type="protein sequence ID" value="BBI35434.1"/>
    <property type="molecule type" value="Genomic_DNA"/>
</dbReference>
<accession>A0A3T1DBK5</accession>
<reference evidence="1 2" key="1">
    <citation type="submission" date="2019-01" db="EMBL/GenBank/DDBJ databases">
        <title>Complete genome sequence of Cohnella hallensis HS21 isolated from Korean fir (Abies koreana) rhizospheric soil.</title>
        <authorList>
            <person name="Jiang L."/>
            <person name="Kang S.W."/>
            <person name="Kim S."/>
            <person name="Jung J."/>
            <person name="Kim C.Y."/>
            <person name="Kim D.H."/>
            <person name="Kim S.W."/>
            <person name="Lee J."/>
        </authorList>
    </citation>
    <scope>NUCLEOTIDE SEQUENCE [LARGE SCALE GENOMIC DNA]</scope>
    <source>
        <strain evidence="1 2">HS21</strain>
    </source>
</reference>
<dbReference type="RefSeq" id="WP_130614090.1">
    <property type="nucleotide sequence ID" value="NZ_AP019400.1"/>
</dbReference>
<sequence>MISVRLAKSQLENEEGMNHLWIHLEAIGQVENARIRINLPQGIYRRRNLSHFHEDDSGEIIIYEPSTPDDIYMEIFTSEAIKCERTTIELTLFYTENGAPNQVQQCVTLDVVDENEMNNVVVDEEVVTRIKELPLLDDESEQQRLSDSLKPKVWKINASPSSDLEKKYRIEG</sequence>
<dbReference type="Proteomes" id="UP000289856">
    <property type="component" value="Chromosome"/>
</dbReference>
<dbReference type="AlphaFoldDB" id="A0A3T1DBK5"/>
<proteinExistence type="predicted"/>
<evidence type="ECO:0000313" key="1">
    <source>
        <dbReference type="EMBL" id="BBI35434.1"/>
    </source>
</evidence>
<gene>
    <name evidence="1" type="ORF">KCTCHS21_48330</name>
</gene>
<organism evidence="1 2">
    <name type="scientific">Cohnella abietis</name>
    <dbReference type="NCBI Taxonomy" id="2507935"/>
    <lineage>
        <taxon>Bacteria</taxon>
        <taxon>Bacillati</taxon>
        <taxon>Bacillota</taxon>
        <taxon>Bacilli</taxon>
        <taxon>Bacillales</taxon>
        <taxon>Paenibacillaceae</taxon>
        <taxon>Cohnella</taxon>
    </lineage>
</organism>
<dbReference type="KEGG" id="cohn:KCTCHS21_48330"/>
<evidence type="ECO:0000313" key="2">
    <source>
        <dbReference type="Proteomes" id="UP000289856"/>
    </source>
</evidence>
<dbReference type="OrthoDB" id="2603926at2"/>
<keyword evidence="2" id="KW-1185">Reference proteome</keyword>
<name>A0A3T1DBK5_9BACL</name>